<protein>
    <submittedName>
        <fullName evidence="1">Uncharacterized protein</fullName>
    </submittedName>
</protein>
<evidence type="ECO:0000313" key="2">
    <source>
        <dbReference type="Proteomes" id="UP000813385"/>
    </source>
</evidence>
<dbReference type="EMBL" id="JAGPXD010000002">
    <property type="protein sequence ID" value="KAH7368313.1"/>
    <property type="molecule type" value="Genomic_DNA"/>
</dbReference>
<dbReference type="OrthoDB" id="4851849at2759"/>
<dbReference type="Pfam" id="PF14441">
    <property type="entry name" value="OTT_1508_deam"/>
    <property type="match status" value="1"/>
</dbReference>
<proteinExistence type="predicted"/>
<gene>
    <name evidence="1" type="ORF">B0T11DRAFT_62839</name>
</gene>
<name>A0A8K0TMP3_9PEZI</name>
<organism evidence="1 2">
    <name type="scientific">Plectosphaerella cucumerina</name>
    <dbReference type="NCBI Taxonomy" id="40658"/>
    <lineage>
        <taxon>Eukaryota</taxon>
        <taxon>Fungi</taxon>
        <taxon>Dikarya</taxon>
        <taxon>Ascomycota</taxon>
        <taxon>Pezizomycotina</taxon>
        <taxon>Sordariomycetes</taxon>
        <taxon>Hypocreomycetidae</taxon>
        <taxon>Glomerellales</taxon>
        <taxon>Plectosphaerellaceae</taxon>
        <taxon>Plectosphaerella</taxon>
    </lineage>
</organism>
<keyword evidence="2" id="KW-1185">Reference proteome</keyword>
<reference evidence="1" key="1">
    <citation type="journal article" date="2021" name="Nat. Commun.">
        <title>Genetic determinants of endophytism in the Arabidopsis root mycobiome.</title>
        <authorList>
            <person name="Mesny F."/>
            <person name="Miyauchi S."/>
            <person name="Thiergart T."/>
            <person name="Pickel B."/>
            <person name="Atanasova L."/>
            <person name="Karlsson M."/>
            <person name="Huettel B."/>
            <person name="Barry K.W."/>
            <person name="Haridas S."/>
            <person name="Chen C."/>
            <person name="Bauer D."/>
            <person name="Andreopoulos W."/>
            <person name="Pangilinan J."/>
            <person name="LaButti K."/>
            <person name="Riley R."/>
            <person name="Lipzen A."/>
            <person name="Clum A."/>
            <person name="Drula E."/>
            <person name="Henrissat B."/>
            <person name="Kohler A."/>
            <person name="Grigoriev I.V."/>
            <person name="Martin F.M."/>
            <person name="Hacquard S."/>
        </authorList>
    </citation>
    <scope>NUCLEOTIDE SEQUENCE</scope>
    <source>
        <strain evidence="1">MPI-CAGE-AT-0016</strain>
    </source>
</reference>
<dbReference type="AlphaFoldDB" id="A0A8K0TMP3"/>
<comment type="caution">
    <text evidence="1">The sequence shown here is derived from an EMBL/GenBank/DDBJ whole genome shotgun (WGS) entry which is preliminary data.</text>
</comment>
<evidence type="ECO:0000313" key="1">
    <source>
        <dbReference type="EMBL" id="KAH7368313.1"/>
    </source>
</evidence>
<sequence length="644" mass="72107">MAFQKQRPPQVICAENIALLHLLHVVPSEPTTRIVYDNLKDRNARCLSLDQERHLSGTLAVLSCIKENTDFTTAVAIQELRTSQTSEQPTLQVLLAVNKSSSNSAKTYLEASSQGLQRVLRALSRATQAYDARLELDIFEEIVSVCQERILSRLRFAKRKRNKQSPPLQNALNDMCTTLAGRNDTAALTFIQTTRSLITALDNYSKHQVESRVPGLVEEADTWTRLGDMSRFFSKVRPGPSPTTARVYQENRHIIRKVAQYRTAARRLYRLARRCKPLRTATVEPVRLGPEAFTQPDTTGYAPSLADTLERLTSKRSPAHLTAICKYAKRKNTNPKDDFVSTTQRTLETSSKVHAEVQILTHLRSVPTDQAFMPRFVQSNKKACFLCNQLLILNGLPAMPKSHGRLYTGWRIPMLPVMESLQRQLNASLEQKSRQSIDLLLLKKQKIDLEYPYESSALSISDAAASEVMEVVPNIPAAIGLLQESKESMIPNVMELEELTSPHESSDESDEEAFSAISDEDAAEILEDSSSIVTTDMADSREASPLHLTQLSWTIKQEQPPLVHTFNGSKLLVEYSTGTDTPEPKTLRYQTRRLEDAEIEALKATDSKIIAVTAMEEGSEITLQGNSPFHIDFGNAIAELVLYN</sequence>
<dbReference type="InterPro" id="IPR027796">
    <property type="entry name" value="OTT_1508_deam-like"/>
</dbReference>
<dbReference type="Proteomes" id="UP000813385">
    <property type="component" value="Unassembled WGS sequence"/>
</dbReference>
<accession>A0A8K0TMP3</accession>